<dbReference type="AlphaFoldDB" id="A0A182LYQ6"/>
<dbReference type="VEuPathDB" id="VectorBase:ACUA005168"/>
<dbReference type="EnsemblMetazoa" id="ACUA005168-RA">
    <property type="protein sequence ID" value="ACUA005168-PA"/>
    <property type="gene ID" value="ACUA005168"/>
</dbReference>
<proteinExistence type="predicted"/>
<reference evidence="3" key="1">
    <citation type="submission" date="2013-09" db="EMBL/GenBank/DDBJ databases">
        <title>The Genome Sequence of Anopheles culicifacies species A.</title>
        <authorList>
            <consortium name="The Broad Institute Genomics Platform"/>
            <person name="Neafsey D.E."/>
            <person name="Besansky N."/>
            <person name="Howell P."/>
            <person name="Walton C."/>
            <person name="Young S.K."/>
            <person name="Zeng Q."/>
            <person name="Gargeya S."/>
            <person name="Fitzgerald M."/>
            <person name="Haas B."/>
            <person name="Abouelleil A."/>
            <person name="Allen A.W."/>
            <person name="Alvarado L."/>
            <person name="Arachchi H.M."/>
            <person name="Berlin A.M."/>
            <person name="Chapman S.B."/>
            <person name="Gainer-Dewar J."/>
            <person name="Goldberg J."/>
            <person name="Griggs A."/>
            <person name="Gujja S."/>
            <person name="Hansen M."/>
            <person name="Howarth C."/>
            <person name="Imamovic A."/>
            <person name="Ireland A."/>
            <person name="Larimer J."/>
            <person name="McCowan C."/>
            <person name="Murphy C."/>
            <person name="Pearson M."/>
            <person name="Poon T.W."/>
            <person name="Priest M."/>
            <person name="Roberts A."/>
            <person name="Saif S."/>
            <person name="Shea T."/>
            <person name="Sisk P."/>
            <person name="Sykes S."/>
            <person name="Wortman J."/>
            <person name="Nusbaum C."/>
            <person name="Birren B."/>
        </authorList>
    </citation>
    <scope>NUCLEOTIDE SEQUENCE [LARGE SCALE GENOMIC DNA]</scope>
    <source>
        <strain evidence="3">A-37</strain>
    </source>
</reference>
<keyword evidence="1" id="KW-0812">Transmembrane</keyword>
<feature type="transmembrane region" description="Helical" evidence="1">
    <location>
        <begin position="14"/>
        <end position="34"/>
    </location>
</feature>
<keyword evidence="1" id="KW-0472">Membrane</keyword>
<dbReference type="Proteomes" id="UP000075883">
    <property type="component" value="Unassembled WGS sequence"/>
</dbReference>
<evidence type="ECO:0000313" key="3">
    <source>
        <dbReference type="Proteomes" id="UP000075883"/>
    </source>
</evidence>
<name>A0A182LYQ6_9DIPT</name>
<keyword evidence="3" id="KW-1185">Reference proteome</keyword>
<dbReference type="EMBL" id="AXCM01017097">
    <property type="status" value="NOT_ANNOTATED_CDS"/>
    <property type="molecule type" value="Genomic_DNA"/>
</dbReference>
<evidence type="ECO:0000256" key="1">
    <source>
        <dbReference type="SAM" id="Phobius"/>
    </source>
</evidence>
<organism evidence="2 3">
    <name type="scientific">Anopheles culicifacies</name>
    <dbReference type="NCBI Taxonomy" id="139723"/>
    <lineage>
        <taxon>Eukaryota</taxon>
        <taxon>Metazoa</taxon>
        <taxon>Ecdysozoa</taxon>
        <taxon>Arthropoda</taxon>
        <taxon>Hexapoda</taxon>
        <taxon>Insecta</taxon>
        <taxon>Pterygota</taxon>
        <taxon>Neoptera</taxon>
        <taxon>Endopterygota</taxon>
        <taxon>Diptera</taxon>
        <taxon>Nematocera</taxon>
        <taxon>Culicoidea</taxon>
        <taxon>Culicidae</taxon>
        <taxon>Anophelinae</taxon>
        <taxon>Anopheles</taxon>
        <taxon>culicifacies species complex</taxon>
    </lineage>
</organism>
<protein>
    <submittedName>
        <fullName evidence="2">Uncharacterized protein</fullName>
    </submittedName>
</protein>
<reference evidence="2" key="2">
    <citation type="submission" date="2020-05" db="UniProtKB">
        <authorList>
            <consortium name="EnsemblMetazoa"/>
        </authorList>
    </citation>
    <scope>IDENTIFICATION</scope>
    <source>
        <strain evidence="2">A-37</strain>
    </source>
</reference>
<sequence length="105" mass="11466">MSHGPSAHTIGNRVAVWVGGILFLTNRCYLPVLFRDVLKGPQRKGVDSATHLSESTGSCGDVLDKLHICACVELGCATPVYMMDVERLKSFQQKQGNCCEERAGR</sequence>
<accession>A0A182LYQ6</accession>
<keyword evidence="1" id="KW-1133">Transmembrane helix</keyword>
<evidence type="ECO:0000313" key="2">
    <source>
        <dbReference type="EnsemblMetazoa" id="ACUA005168-PA"/>
    </source>
</evidence>